<dbReference type="CDD" id="cd00063">
    <property type="entry name" value="FN3"/>
    <property type="match status" value="2"/>
</dbReference>
<dbReference type="Gene3D" id="2.60.40.10">
    <property type="entry name" value="Immunoglobulins"/>
    <property type="match status" value="1"/>
</dbReference>
<keyword evidence="8" id="KW-0675">Receptor</keyword>
<keyword evidence="2 9" id="KW-0812">Transmembrane</keyword>
<feature type="non-terminal residue" evidence="12">
    <location>
        <position position="580"/>
    </location>
</feature>
<keyword evidence="3" id="KW-0677">Repeat</keyword>
<keyword evidence="5" id="KW-0067">ATP-binding</keyword>
<dbReference type="PROSITE" id="PS50853">
    <property type="entry name" value="FN3"/>
    <property type="match status" value="1"/>
</dbReference>
<accession>A0A816F7Q5</accession>
<dbReference type="PANTHER" id="PTHR46877:SF14">
    <property type="entry name" value="RECEPTOR PROTEIN-TYROSINE KINASE"/>
    <property type="match status" value="1"/>
</dbReference>
<proteinExistence type="predicted"/>
<dbReference type="InterPro" id="IPR001090">
    <property type="entry name" value="Ephrin_rcpt_lig-bd_dom"/>
</dbReference>
<dbReference type="InterPro" id="IPR008979">
    <property type="entry name" value="Galactose-bd-like_sf"/>
</dbReference>
<evidence type="ECO:0000256" key="9">
    <source>
        <dbReference type="SAM" id="Phobius"/>
    </source>
</evidence>
<evidence type="ECO:0000256" key="5">
    <source>
        <dbReference type="ARBA" id="ARBA00022840"/>
    </source>
</evidence>
<dbReference type="InterPro" id="IPR036116">
    <property type="entry name" value="FN3_sf"/>
</dbReference>
<evidence type="ECO:0000313" key="13">
    <source>
        <dbReference type="Proteomes" id="UP000663828"/>
    </source>
</evidence>
<evidence type="ECO:0000256" key="8">
    <source>
        <dbReference type="ARBA" id="ARBA00023170"/>
    </source>
</evidence>
<dbReference type="Pfam" id="PF00041">
    <property type="entry name" value="fn3"/>
    <property type="match status" value="1"/>
</dbReference>
<dbReference type="GO" id="GO:0007411">
    <property type="term" value="P:axon guidance"/>
    <property type="evidence" value="ECO:0007669"/>
    <property type="project" value="TreeGrafter"/>
</dbReference>
<keyword evidence="6 9" id="KW-1133">Transmembrane helix</keyword>
<comment type="caution">
    <text evidence="12">The sequence shown here is derived from an EMBL/GenBank/DDBJ whole genome shotgun (WGS) entry which is preliminary data.</text>
</comment>
<dbReference type="Pfam" id="PF01404">
    <property type="entry name" value="Ephrin_lbd"/>
    <property type="match status" value="1"/>
</dbReference>
<organism evidence="12 13">
    <name type="scientific">Adineta ricciae</name>
    <name type="common">Rotifer</name>
    <dbReference type="NCBI Taxonomy" id="249248"/>
    <lineage>
        <taxon>Eukaryota</taxon>
        <taxon>Metazoa</taxon>
        <taxon>Spiralia</taxon>
        <taxon>Gnathifera</taxon>
        <taxon>Rotifera</taxon>
        <taxon>Eurotatoria</taxon>
        <taxon>Bdelloidea</taxon>
        <taxon>Adinetida</taxon>
        <taxon>Adinetidae</taxon>
        <taxon>Adineta</taxon>
    </lineage>
</organism>
<name>A0A816F7Q5_ADIRI</name>
<evidence type="ECO:0000256" key="7">
    <source>
        <dbReference type="ARBA" id="ARBA00023136"/>
    </source>
</evidence>
<dbReference type="GO" id="GO:0005524">
    <property type="term" value="F:ATP binding"/>
    <property type="evidence" value="ECO:0007669"/>
    <property type="project" value="UniProtKB-KW"/>
</dbReference>
<feature type="domain" description="Fibronectin type-III" evidence="10">
    <location>
        <begin position="306"/>
        <end position="407"/>
    </location>
</feature>
<dbReference type="Gene3D" id="2.10.50.10">
    <property type="entry name" value="Tumor Necrosis Factor Receptor, subunit A, domain 2"/>
    <property type="match status" value="1"/>
</dbReference>
<dbReference type="InterPro" id="IPR003961">
    <property type="entry name" value="FN3_dom"/>
</dbReference>
<dbReference type="SUPFAM" id="SSF49785">
    <property type="entry name" value="Galactose-binding domain-like"/>
    <property type="match status" value="1"/>
</dbReference>
<dbReference type="PANTHER" id="PTHR46877">
    <property type="entry name" value="EPH RECEPTOR A5"/>
    <property type="match status" value="1"/>
</dbReference>
<evidence type="ECO:0000256" key="1">
    <source>
        <dbReference type="ARBA" id="ARBA00004167"/>
    </source>
</evidence>
<dbReference type="Gene3D" id="2.60.120.260">
    <property type="entry name" value="Galactose-binding domain-like"/>
    <property type="match status" value="1"/>
</dbReference>
<evidence type="ECO:0000259" key="10">
    <source>
        <dbReference type="PROSITE" id="PS50853"/>
    </source>
</evidence>
<dbReference type="InterPro" id="IPR050449">
    <property type="entry name" value="Ephrin_rcpt_TKs"/>
</dbReference>
<dbReference type="SMART" id="SM00615">
    <property type="entry name" value="EPH_lbd"/>
    <property type="match status" value="1"/>
</dbReference>
<gene>
    <name evidence="12" type="ORF">XAT740_LOCUS56628</name>
</gene>
<evidence type="ECO:0000256" key="6">
    <source>
        <dbReference type="ARBA" id="ARBA00022989"/>
    </source>
</evidence>
<dbReference type="EMBL" id="CAJNOR010011219">
    <property type="protein sequence ID" value="CAF1659812.1"/>
    <property type="molecule type" value="Genomic_DNA"/>
</dbReference>
<dbReference type="SMART" id="SM01411">
    <property type="entry name" value="Ephrin_rec_like"/>
    <property type="match status" value="1"/>
</dbReference>
<dbReference type="InterPro" id="IPR013783">
    <property type="entry name" value="Ig-like_fold"/>
</dbReference>
<dbReference type="SUPFAM" id="SSF49265">
    <property type="entry name" value="Fibronectin type III"/>
    <property type="match status" value="1"/>
</dbReference>
<protein>
    <submittedName>
        <fullName evidence="12">Uncharacterized protein</fullName>
    </submittedName>
</protein>
<dbReference type="GO" id="GO:0005886">
    <property type="term" value="C:plasma membrane"/>
    <property type="evidence" value="ECO:0007669"/>
    <property type="project" value="TreeGrafter"/>
</dbReference>
<evidence type="ECO:0000256" key="2">
    <source>
        <dbReference type="ARBA" id="ARBA00022692"/>
    </source>
</evidence>
<dbReference type="SMART" id="SM00060">
    <property type="entry name" value="FN3"/>
    <property type="match status" value="2"/>
</dbReference>
<keyword evidence="13" id="KW-1185">Reference proteome</keyword>
<feature type="non-terminal residue" evidence="12">
    <location>
        <position position="1"/>
    </location>
</feature>
<feature type="transmembrane region" description="Helical" evidence="9">
    <location>
        <begin position="520"/>
        <end position="542"/>
    </location>
</feature>
<evidence type="ECO:0000256" key="3">
    <source>
        <dbReference type="ARBA" id="ARBA00022737"/>
    </source>
</evidence>
<evidence type="ECO:0000256" key="4">
    <source>
        <dbReference type="ARBA" id="ARBA00022741"/>
    </source>
</evidence>
<dbReference type="InterPro" id="IPR011641">
    <property type="entry name" value="Tyr-kin_ephrin_A/B_rcpt-like"/>
</dbReference>
<keyword evidence="7 9" id="KW-0472">Membrane</keyword>
<dbReference type="Pfam" id="PF07699">
    <property type="entry name" value="Ephrin_rec_like"/>
    <property type="match status" value="1"/>
</dbReference>
<dbReference type="PROSITE" id="PS51550">
    <property type="entry name" value="EPH_LBD"/>
    <property type="match status" value="1"/>
</dbReference>
<dbReference type="Gene3D" id="2.60.40.1770">
    <property type="entry name" value="ephrin a2 ectodomain"/>
    <property type="match status" value="1"/>
</dbReference>
<dbReference type="GO" id="GO:0030425">
    <property type="term" value="C:dendrite"/>
    <property type="evidence" value="ECO:0007669"/>
    <property type="project" value="TreeGrafter"/>
</dbReference>
<dbReference type="Pfam" id="PF25599">
    <property type="entry name" value="Ephrin_CRD"/>
    <property type="match status" value="1"/>
</dbReference>
<feature type="domain" description="Eph LBD" evidence="11">
    <location>
        <begin position="1"/>
        <end position="166"/>
    </location>
</feature>
<evidence type="ECO:0000259" key="11">
    <source>
        <dbReference type="PROSITE" id="PS51550"/>
    </source>
</evidence>
<sequence length="580" mass="65855">KSFPTLLLSSSTSTLWRTQYVCDITSDRHVDNWLRSPYFKRQQAQRIEIELGFSIRDCSTFQTPNEIRSCRETFELYIHESDYEDDDFLWSSYQLVDVIAGNRFTANSYGSQSSTSSNGNNLTVNVKTRGISVNKNGFYIAFRDQGACVSLLYVKIFYRLCEETTVGLVHFPETPTGAHLTDIVERHGICTTNSQINAKPLGFCKGNGEWAFQETSLRDSCHCQDGYELLIDNNNQMNNGLLPRAICKACSIGTYKSTISNNQRCEPCPLNSYTKDKGASSCLCNDGFFRLNISLSKSACIGSPIEPQNVTVDDIDQASVKISWKQPIETSNDIVYRIECNHLIEGRSVPCESYISYYPNRTFINSTSVQILGLDADTNYNVEVYAEQLSTHLLSKSVDLSFTTKRPIPKLIRDINVRRISLNTILITWSSNDFDLYQIRYWPFIDEHHKSLVTLLHNNFTLITTSDNYKFQLRGRTRFGWSLYTHEKVLSLSSILTDEHFLTSAKLTNMSTKITENKNILLVGPLIILALLVTVIILAIVYSKKKRSCRLKTASDCESLDYQKRQVSGHYGPDAFFNSG</sequence>
<comment type="subcellular location">
    <subcellularLocation>
        <location evidence="1">Membrane</location>
        <topology evidence="1">Single-pass membrane protein</topology>
    </subcellularLocation>
</comment>
<keyword evidence="4" id="KW-0547">Nucleotide-binding</keyword>
<reference evidence="12" key="1">
    <citation type="submission" date="2021-02" db="EMBL/GenBank/DDBJ databases">
        <authorList>
            <person name="Nowell W R."/>
        </authorList>
    </citation>
    <scope>NUCLEOTIDE SEQUENCE</scope>
</reference>
<dbReference type="GO" id="GO:0005005">
    <property type="term" value="F:transmembrane-ephrin receptor activity"/>
    <property type="evidence" value="ECO:0007669"/>
    <property type="project" value="TreeGrafter"/>
</dbReference>
<evidence type="ECO:0000313" key="12">
    <source>
        <dbReference type="EMBL" id="CAF1659812.1"/>
    </source>
</evidence>
<dbReference type="AlphaFoldDB" id="A0A816F7Q5"/>
<dbReference type="Proteomes" id="UP000663828">
    <property type="component" value="Unassembled WGS sequence"/>
</dbReference>
<dbReference type="FunFam" id="2.10.50.10:FF:000001">
    <property type="entry name" value="Ephrin type-A receptor 5"/>
    <property type="match status" value="1"/>
</dbReference>